<organism evidence="1 2">
    <name type="scientific">Pseudomonas syringae pv. actinidiae</name>
    <dbReference type="NCBI Taxonomy" id="103796"/>
    <lineage>
        <taxon>Bacteria</taxon>
        <taxon>Pseudomonadati</taxon>
        <taxon>Pseudomonadota</taxon>
        <taxon>Gammaproteobacteria</taxon>
        <taxon>Pseudomonadales</taxon>
        <taxon>Pseudomonadaceae</taxon>
        <taxon>Pseudomonas</taxon>
        <taxon>Pseudomonas syringae</taxon>
    </lineage>
</organism>
<proteinExistence type="predicted"/>
<reference evidence="1 2" key="1">
    <citation type="submission" date="2018-04" db="EMBL/GenBank/DDBJ databases">
        <title>Draft genome sequence of Pseudomonas syringae pv. actinidiae biovar 1 strains isolated from kiwifruit in Kagawa prefecture.</title>
        <authorList>
            <person name="Tabuchi M."/>
            <person name="Saito M."/>
            <person name="Fujiwara S."/>
            <person name="Sasa N."/>
            <person name="Akimitsu K."/>
            <person name="Gomi K."/>
            <person name="Konishi-Sugita S."/>
            <person name="Hamano K."/>
            <person name="Kataoka I."/>
        </authorList>
    </citation>
    <scope>NUCLEOTIDE SEQUENCE [LARGE SCALE GENOMIC DNA]</scope>
    <source>
        <strain evidence="1 2">MAFF212206</strain>
    </source>
</reference>
<comment type="caution">
    <text evidence="1">The sequence shown here is derived from an EMBL/GenBank/DDBJ whole genome shotgun (WGS) entry which is preliminary data.</text>
</comment>
<dbReference type="AlphaFoldDB" id="A0A2V0QI28"/>
<protein>
    <submittedName>
        <fullName evidence="1">L-ascorbate metabolism protein UlaG</fullName>
    </submittedName>
</protein>
<evidence type="ECO:0000313" key="1">
    <source>
        <dbReference type="EMBL" id="GBH12649.1"/>
    </source>
</evidence>
<name>A0A2V0QI28_PSESF</name>
<evidence type="ECO:0000313" key="2">
    <source>
        <dbReference type="Proteomes" id="UP000247480"/>
    </source>
</evidence>
<sequence length="59" mass="6817">MMRAKIEAAPSLSGHLNVKILLPWHFRCFEILQRVRHAVCPIDEFLSIQGHTTRRACSM</sequence>
<dbReference type="EMBL" id="BGJZ01000316">
    <property type="protein sequence ID" value="GBH12649.1"/>
    <property type="molecule type" value="Genomic_DNA"/>
</dbReference>
<dbReference type="Proteomes" id="UP000247480">
    <property type="component" value="Unassembled WGS sequence"/>
</dbReference>
<accession>A0A2V0QI28</accession>
<gene>
    <name evidence="1" type="ORF">KPSA1_06120</name>
</gene>